<dbReference type="InterPro" id="IPR000089">
    <property type="entry name" value="Biotin_lipoyl"/>
</dbReference>
<keyword evidence="4" id="KW-0670">Pyruvate</keyword>
<proteinExistence type="predicted"/>
<evidence type="ECO:0000256" key="2">
    <source>
        <dbReference type="SAM" id="MobiDB-lite"/>
    </source>
</evidence>
<dbReference type="InterPro" id="IPR045257">
    <property type="entry name" value="E2/Pdx1"/>
</dbReference>
<dbReference type="PANTHER" id="PTHR23151:SF90">
    <property type="entry name" value="DIHYDROLIPOYLLYSINE-RESIDUE ACETYLTRANSFERASE COMPONENT OF PYRUVATE DEHYDROGENASE COMPLEX, MITOCHONDRIAL-RELATED"/>
    <property type="match status" value="1"/>
</dbReference>
<evidence type="ECO:0000313" key="4">
    <source>
        <dbReference type="EMBL" id="KAG7393902.1"/>
    </source>
</evidence>
<dbReference type="AlphaFoldDB" id="A0A8T1WIH6"/>
<dbReference type="GO" id="GO:0004742">
    <property type="term" value="F:dihydrolipoyllysine-residue acetyltransferase activity"/>
    <property type="evidence" value="ECO:0007669"/>
    <property type="project" value="TreeGrafter"/>
</dbReference>
<dbReference type="PROSITE" id="PS50968">
    <property type="entry name" value="BIOTINYL_LIPOYL"/>
    <property type="match status" value="1"/>
</dbReference>
<dbReference type="GO" id="GO:0045254">
    <property type="term" value="C:pyruvate dehydrogenase complex"/>
    <property type="evidence" value="ECO:0007669"/>
    <property type="project" value="InterPro"/>
</dbReference>
<dbReference type="FunFam" id="2.40.50.100:FF:000010">
    <property type="entry name" value="Acetyltransferase component of pyruvate dehydrogenase complex"/>
    <property type="match status" value="1"/>
</dbReference>
<keyword evidence="1" id="KW-0450">Lipoyl</keyword>
<dbReference type="PANTHER" id="PTHR23151">
    <property type="entry name" value="DIHYDROLIPOAMIDE ACETYL/SUCCINYL-TRANSFERASE-RELATED"/>
    <property type="match status" value="1"/>
</dbReference>
<evidence type="ECO:0000256" key="1">
    <source>
        <dbReference type="ARBA" id="ARBA00022823"/>
    </source>
</evidence>
<dbReference type="EMBL" id="JAGDFM010000001">
    <property type="protein sequence ID" value="KAG7393902.1"/>
    <property type="molecule type" value="Genomic_DNA"/>
</dbReference>
<reference evidence="4" key="1">
    <citation type="submission" date="2021-02" db="EMBL/GenBank/DDBJ databases">
        <authorList>
            <person name="Palmer J.M."/>
        </authorList>
    </citation>
    <scope>NUCLEOTIDE SEQUENCE</scope>
    <source>
        <strain evidence="4">SCRP734</strain>
    </source>
</reference>
<feature type="domain" description="Lipoyl-binding" evidence="3">
    <location>
        <begin position="32"/>
        <end position="108"/>
    </location>
</feature>
<evidence type="ECO:0000313" key="5">
    <source>
        <dbReference type="Proteomes" id="UP000694044"/>
    </source>
</evidence>
<gene>
    <name evidence="4" type="primary">LAT1_1</name>
    <name evidence="4" type="ORF">PHYPSEUDO_000079</name>
</gene>
<comment type="caution">
    <text evidence="4">The sequence shown here is derived from an EMBL/GenBank/DDBJ whole genome shotgun (WGS) entry which is preliminary data.</text>
</comment>
<name>A0A8T1WIH6_9STRA</name>
<dbReference type="CDD" id="cd06849">
    <property type="entry name" value="lipoyl_domain"/>
    <property type="match status" value="1"/>
</dbReference>
<keyword evidence="5" id="KW-1185">Reference proteome</keyword>
<feature type="region of interest" description="Disordered" evidence="2">
    <location>
        <begin position="128"/>
        <end position="152"/>
    </location>
</feature>
<accession>A0A8T1WIH6</accession>
<dbReference type="GO" id="GO:0006086">
    <property type="term" value="P:pyruvate decarboxylation to acetyl-CoA"/>
    <property type="evidence" value="ECO:0007669"/>
    <property type="project" value="InterPro"/>
</dbReference>
<dbReference type="Pfam" id="PF00364">
    <property type="entry name" value="Biotin_lipoyl"/>
    <property type="match status" value="1"/>
</dbReference>
<evidence type="ECO:0000259" key="3">
    <source>
        <dbReference type="PROSITE" id="PS50968"/>
    </source>
</evidence>
<dbReference type="OrthoDB" id="537444at2759"/>
<organism evidence="4 5">
    <name type="scientific">Phytophthora pseudosyringae</name>
    <dbReference type="NCBI Taxonomy" id="221518"/>
    <lineage>
        <taxon>Eukaryota</taxon>
        <taxon>Sar</taxon>
        <taxon>Stramenopiles</taxon>
        <taxon>Oomycota</taxon>
        <taxon>Peronosporomycetes</taxon>
        <taxon>Peronosporales</taxon>
        <taxon>Peronosporaceae</taxon>
        <taxon>Phytophthora</taxon>
    </lineage>
</organism>
<protein>
    <submittedName>
        <fullName evidence="4">Pyruvate dehydrogenase complex dihydrolipoamide acetyltransferase component (E2)</fullName>
    </submittedName>
</protein>
<dbReference type="Proteomes" id="UP000694044">
    <property type="component" value="Unassembled WGS sequence"/>
</dbReference>
<sequence>MLRTAFRLRAALPAQRRLAACASRSFASYPPHEVVGLPSLSPTMETGNMSKWNLKEGDAITAGDIVCEIETDKAVVDYEATDDMFLAKILIPEGAENIPVGQPMMVVVEEEESLAAFKDFKVEDAPAAPAAPVLSEEEKPPTKENVPVDTKTHEPVMPQDFLVTSQTPKKTVPGPAIPATPAAKPSPKAAATAPASAAVFEEKWGFGIKKSAISTSLIKKQQAYIALYGITGMTPVALPEKK</sequence>